<evidence type="ECO:0000313" key="1">
    <source>
        <dbReference type="EMBL" id="CAB4148088.1"/>
    </source>
</evidence>
<reference evidence="1" key="1">
    <citation type="submission" date="2020-04" db="EMBL/GenBank/DDBJ databases">
        <authorList>
            <person name="Chiriac C."/>
            <person name="Salcher M."/>
            <person name="Ghai R."/>
            <person name="Kavagutti S V."/>
        </authorList>
    </citation>
    <scope>NUCLEOTIDE SEQUENCE</scope>
</reference>
<accession>A0A6J5MN77</accession>
<proteinExistence type="predicted"/>
<organism evidence="1">
    <name type="scientific">uncultured Caudovirales phage</name>
    <dbReference type="NCBI Taxonomy" id="2100421"/>
    <lineage>
        <taxon>Viruses</taxon>
        <taxon>Duplodnaviria</taxon>
        <taxon>Heunggongvirae</taxon>
        <taxon>Uroviricota</taxon>
        <taxon>Caudoviricetes</taxon>
        <taxon>Peduoviridae</taxon>
        <taxon>Maltschvirus</taxon>
        <taxon>Maltschvirus maltsch</taxon>
    </lineage>
</organism>
<gene>
    <name evidence="1" type="ORF">UFOVP431_105</name>
</gene>
<protein>
    <submittedName>
        <fullName evidence="1">Uncharacterized protein</fullName>
    </submittedName>
</protein>
<name>A0A6J5MN77_9CAUD</name>
<dbReference type="EMBL" id="LR796483">
    <property type="protein sequence ID" value="CAB4148088.1"/>
    <property type="molecule type" value="Genomic_DNA"/>
</dbReference>
<sequence>MEDLTRIDNLRLRCQPCLSPAVLVIPGGDLGGPTLQVGPHQIAEMANFVLGIELGPQVEEVQEGPQAEAHHEVLAVVERQATTSLLEWFTVGYSVGVVLSGGLAASEILLAEFKGVIVNASVIWVAILPHRA</sequence>